<keyword evidence="2" id="KW-1185">Reference proteome</keyword>
<protein>
    <submittedName>
        <fullName evidence="1">Uncharacterized protein</fullName>
    </submittedName>
</protein>
<evidence type="ECO:0000313" key="2">
    <source>
        <dbReference type="Proteomes" id="UP001055811"/>
    </source>
</evidence>
<dbReference type="Proteomes" id="UP001055811">
    <property type="component" value="Linkage Group LG06"/>
</dbReference>
<proteinExistence type="predicted"/>
<sequence length="68" mass="7716">MDDLVFWNVDLWKLLLSYLLCLFGKTVFGGDAVLWCAPSRSVGSGQYRVGIGDDDESGWFSSDNGWWY</sequence>
<organism evidence="1 2">
    <name type="scientific">Cichorium intybus</name>
    <name type="common">Chicory</name>
    <dbReference type="NCBI Taxonomy" id="13427"/>
    <lineage>
        <taxon>Eukaryota</taxon>
        <taxon>Viridiplantae</taxon>
        <taxon>Streptophyta</taxon>
        <taxon>Embryophyta</taxon>
        <taxon>Tracheophyta</taxon>
        <taxon>Spermatophyta</taxon>
        <taxon>Magnoliopsida</taxon>
        <taxon>eudicotyledons</taxon>
        <taxon>Gunneridae</taxon>
        <taxon>Pentapetalae</taxon>
        <taxon>asterids</taxon>
        <taxon>campanulids</taxon>
        <taxon>Asterales</taxon>
        <taxon>Asteraceae</taxon>
        <taxon>Cichorioideae</taxon>
        <taxon>Cichorieae</taxon>
        <taxon>Cichoriinae</taxon>
        <taxon>Cichorium</taxon>
    </lineage>
</organism>
<gene>
    <name evidence="1" type="ORF">L2E82_32750</name>
</gene>
<reference evidence="2" key="1">
    <citation type="journal article" date="2022" name="Mol. Ecol. Resour.">
        <title>The genomes of chicory, endive, great burdock and yacon provide insights into Asteraceae palaeo-polyploidization history and plant inulin production.</title>
        <authorList>
            <person name="Fan W."/>
            <person name="Wang S."/>
            <person name="Wang H."/>
            <person name="Wang A."/>
            <person name="Jiang F."/>
            <person name="Liu H."/>
            <person name="Zhao H."/>
            <person name="Xu D."/>
            <person name="Zhang Y."/>
        </authorList>
    </citation>
    <scope>NUCLEOTIDE SEQUENCE [LARGE SCALE GENOMIC DNA]</scope>
    <source>
        <strain evidence="2">cv. Punajuju</strain>
    </source>
</reference>
<name>A0ACB9BGV8_CICIN</name>
<reference evidence="1 2" key="2">
    <citation type="journal article" date="2022" name="Mol. Ecol. Resour.">
        <title>The genomes of chicory, endive, great burdock and yacon provide insights into Asteraceae paleo-polyploidization history and plant inulin production.</title>
        <authorList>
            <person name="Fan W."/>
            <person name="Wang S."/>
            <person name="Wang H."/>
            <person name="Wang A."/>
            <person name="Jiang F."/>
            <person name="Liu H."/>
            <person name="Zhao H."/>
            <person name="Xu D."/>
            <person name="Zhang Y."/>
        </authorList>
    </citation>
    <scope>NUCLEOTIDE SEQUENCE [LARGE SCALE GENOMIC DNA]</scope>
    <source>
        <strain evidence="2">cv. Punajuju</strain>
        <tissue evidence="1">Leaves</tissue>
    </source>
</reference>
<comment type="caution">
    <text evidence="1">The sequence shown here is derived from an EMBL/GenBank/DDBJ whole genome shotgun (WGS) entry which is preliminary data.</text>
</comment>
<accession>A0ACB9BGV8</accession>
<dbReference type="EMBL" id="CM042014">
    <property type="protein sequence ID" value="KAI3721732.1"/>
    <property type="molecule type" value="Genomic_DNA"/>
</dbReference>
<evidence type="ECO:0000313" key="1">
    <source>
        <dbReference type="EMBL" id="KAI3721732.1"/>
    </source>
</evidence>